<feature type="transmembrane region" description="Helical" evidence="1">
    <location>
        <begin position="192"/>
        <end position="220"/>
    </location>
</feature>
<dbReference type="EMBL" id="SLXD01000007">
    <property type="protein sequence ID" value="TCP02125.1"/>
    <property type="molecule type" value="Genomic_DNA"/>
</dbReference>
<evidence type="ECO:0000313" key="3">
    <source>
        <dbReference type="Proteomes" id="UP000295106"/>
    </source>
</evidence>
<dbReference type="AlphaFoldDB" id="A0A4R2MAR7"/>
<gene>
    <name evidence="2" type="ORF">EV684_107130</name>
</gene>
<feature type="transmembrane region" description="Helical" evidence="1">
    <location>
        <begin position="16"/>
        <end position="32"/>
    </location>
</feature>
<keyword evidence="1" id="KW-0812">Transmembrane</keyword>
<name>A0A4R2MAR7_RUBGE</name>
<proteinExistence type="predicted"/>
<dbReference type="InterPro" id="IPR006747">
    <property type="entry name" value="DUF599"/>
</dbReference>
<keyword evidence="1" id="KW-1133">Transmembrane helix</keyword>
<evidence type="ECO:0000313" key="2">
    <source>
        <dbReference type="EMBL" id="TCP02125.1"/>
    </source>
</evidence>
<evidence type="ECO:0000256" key="1">
    <source>
        <dbReference type="SAM" id="Phobius"/>
    </source>
</evidence>
<dbReference type="OrthoDB" id="8524743at2"/>
<dbReference type="RefSeq" id="WP_132647586.1">
    <property type="nucleotide sequence ID" value="NZ_CP181386.1"/>
</dbReference>
<keyword evidence="1" id="KW-0472">Membrane</keyword>
<dbReference type="Proteomes" id="UP000295106">
    <property type="component" value="Unassembled WGS sequence"/>
</dbReference>
<dbReference type="GeneID" id="99686262"/>
<comment type="caution">
    <text evidence="2">The sequence shown here is derived from an EMBL/GenBank/DDBJ whole genome shotgun (WGS) entry which is preliminary data.</text>
</comment>
<dbReference type="PANTHER" id="PTHR31881">
    <property type="match status" value="1"/>
</dbReference>
<organism evidence="2 3">
    <name type="scientific">Rubrivivax gelatinosus</name>
    <name type="common">Rhodocyclus gelatinosus</name>
    <name type="synonym">Rhodopseudomonas gelatinosa</name>
    <dbReference type="NCBI Taxonomy" id="28068"/>
    <lineage>
        <taxon>Bacteria</taxon>
        <taxon>Pseudomonadati</taxon>
        <taxon>Pseudomonadota</taxon>
        <taxon>Betaproteobacteria</taxon>
        <taxon>Burkholderiales</taxon>
        <taxon>Sphaerotilaceae</taxon>
        <taxon>Rubrivivax</taxon>
    </lineage>
</organism>
<feature type="transmembrane region" description="Helical" evidence="1">
    <location>
        <begin position="111"/>
        <end position="136"/>
    </location>
</feature>
<sequence>MDVLNKLLREMPPADWVALAFYFVAWIGYAVFARRRARHRPSVLGATNRERARWMTQMARRDNRIVDAGVVQALSSSPSFFASTTILIIGGLFAVLSSAERVSDLVHEIPFATHSTVLIFDLKILLLLATFVYAFFRCTWSLRQYGFGAILVGAAPLPDQFADDAEREAYALRAGRVMGLAAESFNDGLRAYYMSFAACAWFLSPWAMIVGMLCVVTILFRREFKSEVLAELNKPPLGRRAG</sequence>
<feature type="transmembrane region" description="Helical" evidence="1">
    <location>
        <begin position="80"/>
        <end position="99"/>
    </location>
</feature>
<dbReference type="PANTHER" id="PTHR31881:SF6">
    <property type="entry name" value="OS09G0494600 PROTEIN"/>
    <property type="match status" value="1"/>
</dbReference>
<reference evidence="2 3" key="1">
    <citation type="submission" date="2019-03" db="EMBL/GenBank/DDBJ databases">
        <title>Genomic Encyclopedia of Type Strains, Phase IV (KMG-IV): sequencing the most valuable type-strain genomes for metagenomic binning, comparative biology and taxonomic classification.</title>
        <authorList>
            <person name="Goeker M."/>
        </authorList>
    </citation>
    <scope>NUCLEOTIDE SEQUENCE [LARGE SCALE GENOMIC DNA]</scope>
    <source>
        <strain evidence="2 3">DSM 1709</strain>
    </source>
</reference>
<accession>A0A4R2MAR7</accession>
<protein>
    <submittedName>
        <fullName evidence="2">Putative membrane protein</fullName>
    </submittedName>
</protein>
<dbReference type="Pfam" id="PF04654">
    <property type="entry name" value="DUF599"/>
    <property type="match status" value="1"/>
</dbReference>